<evidence type="ECO:0000313" key="7">
    <source>
        <dbReference type="Proteomes" id="UP000199144"/>
    </source>
</evidence>
<dbReference type="PIRSF" id="PIRSF000103">
    <property type="entry name" value="HIBADH"/>
    <property type="match status" value="1"/>
</dbReference>
<reference evidence="6 7" key="1">
    <citation type="submission" date="2016-10" db="EMBL/GenBank/DDBJ databases">
        <authorList>
            <person name="de Groot N.N."/>
        </authorList>
    </citation>
    <scope>NUCLEOTIDE SEQUENCE [LARGE SCALE GENOMIC DNA]</scope>
    <source>
        <strain evidence="6 7">DSM 15283</strain>
    </source>
</reference>
<organism evidence="6 7">
    <name type="scientific">Shimia aestuarii</name>
    <dbReference type="NCBI Taxonomy" id="254406"/>
    <lineage>
        <taxon>Bacteria</taxon>
        <taxon>Pseudomonadati</taxon>
        <taxon>Pseudomonadota</taxon>
        <taxon>Alphaproteobacteria</taxon>
        <taxon>Rhodobacterales</taxon>
        <taxon>Roseobacteraceae</taxon>
    </lineage>
</organism>
<protein>
    <submittedName>
        <fullName evidence="6">3-hydroxyisobutyrate dehydrogenase</fullName>
    </submittedName>
</protein>
<name>A0A1I4IKH3_9RHOB</name>
<feature type="domain" description="6-phosphogluconate dehydrogenase NADP-binding" evidence="4">
    <location>
        <begin position="6"/>
        <end position="156"/>
    </location>
</feature>
<feature type="domain" description="3-hydroxyisobutyrate dehydrogenase-like NAD-binding" evidence="5">
    <location>
        <begin position="162"/>
        <end position="247"/>
    </location>
</feature>
<dbReference type="SUPFAM" id="SSF51735">
    <property type="entry name" value="NAD(P)-binding Rossmann-fold domains"/>
    <property type="match status" value="1"/>
</dbReference>
<gene>
    <name evidence="6" type="ORF">SAMN04488042_101627</name>
</gene>
<dbReference type="InterPro" id="IPR008927">
    <property type="entry name" value="6-PGluconate_DH-like_C_sf"/>
</dbReference>
<accession>A0A1I4IKH3</accession>
<dbReference type="STRING" id="254406.SAMN04488042_101627"/>
<evidence type="ECO:0000256" key="1">
    <source>
        <dbReference type="ARBA" id="ARBA00023002"/>
    </source>
</evidence>
<dbReference type="PANTHER" id="PTHR43060">
    <property type="entry name" value="3-HYDROXYISOBUTYRATE DEHYDROGENASE-LIKE 1, MITOCHONDRIAL-RELATED"/>
    <property type="match status" value="1"/>
</dbReference>
<keyword evidence="2" id="KW-0520">NAD</keyword>
<dbReference type="InterPro" id="IPR015815">
    <property type="entry name" value="HIBADH-related"/>
</dbReference>
<evidence type="ECO:0000256" key="2">
    <source>
        <dbReference type="ARBA" id="ARBA00023027"/>
    </source>
</evidence>
<evidence type="ECO:0000313" key="6">
    <source>
        <dbReference type="EMBL" id="SFL54301.1"/>
    </source>
</evidence>
<dbReference type="RefSeq" id="WP_242654680.1">
    <property type="nucleotide sequence ID" value="NZ_FOTQ01000001.1"/>
</dbReference>
<keyword evidence="7" id="KW-1185">Reference proteome</keyword>
<dbReference type="Proteomes" id="UP000199144">
    <property type="component" value="Unassembled WGS sequence"/>
</dbReference>
<dbReference type="Pfam" id="PF03446">
    <property type="entry name" value="NAD_binding_2"/>
    <property type="match status" value="1"/>
</dbReference>
<sequence>MSLTGIGVAGCGRMGAPMLAALRAAGFDALGFDVRPPEEFGPLAPHMRPLPEFGAHLRTLITVVRDIAQTDDVLFGAQNLATAPNLQSVIISSTLSPRYVTDLRNRIPAHITLIDAPMSGAAIAAEEARLSFMLGGDTDALDRHQPLFDVMGAHFHRMGGFGTGMQAKVLNNLLAASNTAMTRLVLDWADVAGIDETALLSLIHTSSGQNWFASGFNDIEFARDGLDPENTIGILVKDVASALDAAPPDADTTLPETVQAAIRALRPR</sequence>
<dbReference type="SUPFAM" id="SSF48179">
    <property type="entry name" value="6-phosphogluconate dehydrogenase C-terminal domain-like"/>
    <property type="match status" value="1"/>
</dbReference>
<feature type="active site" evidence="3">
    <location>
        <position position="168"/>
    </location>
</feature>
<dbReference type="AlphaFoldDB" id="A0A1I4IKH3"/>
<dbReference type="InterPro" id="IPR006115">
    <property type="entry name" value="6PGDH_NADP-bd"/>
</dbReference>
<dbReference type="EMBL" id="FOTQ01000001">
    <property type="protein sequence ID" value="SFL54301.1"/>
    <property type="molecule type" value="Genomic_DNA"/>
</dbReference>
<dbReference type="InterPro" id="IPR029154">
    <property type="entry name" value="HIBADH-like_NADP-bd"/>
</dbReference>
<dbReference type="Gene3D" id="3.40.50.720">
    <property type="entry name" value="NAD(P)-binding Rossmann-like Domain"/>
    <property type="match status" value="1"/>
</dbReference>
<proteinExistence type="predicted"/>
<dbReference type="GO" id="GO:0016491">
    <property type="term" value="F:oxidoreductase activity"/>
    <property type="evidence" value="ECO:0007669"/>
    <property type="project" value="UniProtKB-KW"/>
</dbReference>
<dbReference type="Pfam" id="PF14833">
    <property type="entry name" value="NAD_binding_11"/>
    <property type="match status" value="1"/>
</dbReference>
<dbReference type="InterPro" id="IPR013328">
    <property type="entry name" value="6PGD_dom2"/>
</dbReference>
<dbReference type="PANTHER" id="PTHR43060:SF15">
    <property type="entry name" value="3-HYDROXYISOBUTYRATE DEHYDROGENASE-LIKE 1, MITOCHONDRIAL-RELATED"/>
    <property type="match status" value="1"/>
</dbReference>
<dbReference type="Gene3D" id="1.10.1040.10">
    <property type="entry name" value="N-(1-d-carboxylethyl)-l-norvaline Dehydrogenase, domain 2"/>
    <property type="match status" value="1"/>
</dbReference>
<keyword evidence="1" id="KW-0560">Oxidoreductase</keyword>
<dbReference type="GO" id="GO:0050661">
    <property type="term" value="F:NADP binding"/>
    <property type="evidence" value="ECO:0007669"/>
    <property type="project" value="InterPro"/>
</dbReference>
<dbReference type="InterPro" id="IPR036291">
    <property type="entry name" value="NAD(P)-bd_dom_sf"/>
</dbReference>
<dbReference type="GO" id="GO:0051287">
    <property type="term" value="F:NAD binding"/>
    <property type="evidence" value="ECO:0007669"/>
    <property type="project" value="InterPro"/>
</dbReference>
<evidence type="ECO:0000259" key="4">
    <source>
        <dbReference type="Pfam" id="PF03446"/>
    </source>
</evidence>
<evidence type="ECO:0000256" key="3">
    <source>
        <dbReference type="PIRSR" id="PIRSR000103-1"/>
    </source>
</evidence>
<evidence type="ECO:0000259" key="5">
    <source>
        <dbReference type="Pfam" id="PF14833"/>
    </source>
</evidence>